<comment type="caution">
    <text evidence="1">The sequence shown here is derived from an EMBL/GenBank/DDBJ whole genome shotgun (WGS) entry which is preliminary data.</text>
</comment>
<dbReference type="AlphaFoldDB" id="A0A5J4VZF6"/>
<evidence type="ECO:0000313" key="2">
    <source>
        <dbReference type="Proteomes" id="UP000324800"/>
    </source>
</evidence>
<gene>
    <name evidence="1" type="ORF">EZS28_016427</name>
</gene>
<evidence type="ECO:0000313" key="1">
    <source>
        <dbReference type="EMBL" id="KAA6388047.1"/>
    </source>
</evidence>
<dbReference type="EMBL" id="SNRW01004136">
    <property type="protein sequence ID" value="KAA6388047.1"/>
    <property type="molecule type" value="Genomic_DNA"/>
</dbReference>
<name>A0A5J4VZF6_9EUKA</name>
<reference evidence="1 2" key="1">
    <citation type="submission" date="2019-03" db="EMBL/GenBank/DDBJ databases">
        <title>Single cell metagenomics reveals metabolic interactions within the superorganism composed of flagellate Streblomastix strix and complex community of Bacteroidetes bacteria on its surface.</title>
        <authorList>
            <person name="Treitli S.C."/>
            <person name="Kolisko M."/>
            <person name="Husnik F."/>
            <person name="Keeling P."/>
            <person name="Hampl V."/>
        </authorList>
    </citation>
    <scope>NUCLEOTIDE SEQUENCE [LARGE SCALE GENOMIC DNA]</scope>
    <source>
        <strain evidence="1">ST1C</strain>
    </source>
</reference>
<dbReference type="Proteomes" id="UP000324800">
    <property type="component" value="Unassembled WGS sequence"/>
</dbReference>
<protein>
    <submittedName>
        <fullName evidence="1">Uncharacterized protein</fullName>
    </submittedName>
</protein>
<proteinExistence type="predicted"/>
<sequence>MSYSNDVKISENVIQTTSTSQIATQISIDNSVIPEQNEIELFEFNPSVAANIVSQIISSNSISDVDNNMRMNWLTNQFAEASDDKLKENFNEQFQITIRDNLGSCQSVHEIALLDIIEIIAERGTNMPLEGGFYNQRMVFFDSMESSGLLEKIENMICEKIYSRACLACISDDVDENGYEQLIKLNYVKAMSEYTGNSGGNLNENADELWCGILGIQSIFRELRYGRKQTHSNPSLKPQPKFIPVCQEQVEEVGGLEEIESNLFRNGWKLTEFIDKVRIAMFLYFKDSSNCSIWDYELQ</sequence>
<accession>A0A5J4VZF6</accession>
<organism evidence="1 2">
    <name type="scientific">Streblomastix strix</name>
    <dbReference type="NCBI Taxonomy" id="222440"/>
    <lineage>
        <taxon>Eukaryota</taxon>
        <taxon>Metamonada</taxon>
        <taxon>Preaxostyla</taxon>
        <taxon>Oxymonadida</taxon>
        <taxon>Streblomastigidae</taxon>
        <taxon>Streblomastix</taxon>
    </lineage>
</organism>